<dbReference type="GO" id="GO:0000712">
    <property type="term" value="P:resolution of meiotic recombination intermediates"/>
    <property type="evidence" value="ECO:0007669"/>
    <property type="project" value="TreeGrafter"/>
</dbReference>
<gene>
    <name evidence="3" type="ORF">D5F01_LYC05636</name>
</gene>
<feature type="compositionally biased region" description="Acidic residues" evidence="2">
    <location>
        <begin position="147"/>
        <end position="158"/>
    </location>
</feature>
<feature type="region of interest" description="Disordered" evidence="2">
    <location>
        <begin position="27"/>
        <end position="54"/>
    </location>
</feature>
<feature type="region of interest" description="Disordered" evidence="2">
    <location>
        <begin position="1"/>
        <end position="20"/>
    </location>
</feature>
<protein>
    <submittedName>
        <fullName evidence="3">Uncharacterized protein</fullName>
    </submittedName>
</protein>
<evidence type="ECO:0000256" key="1">
    <source>
        <dbReference type="SAM" id="Coils"/>
    </source>
</evidence>
<organism evidence="3 4">
    <name type="scientific">Larimichthys crocea</name>
    <name type="common">Large yellow croaker</name>
    <name type="synonym">Pseudosciaena crocea</name>
    <dbReference type="NCBI Taxonomy" id="215358"/>
    <lineage>
        <taxon>Eukaryota</taxon>
        <taxon>Metazoa</taxon>
        <taxon>Chordata</taxon>
        <taxon>Craniata</taxon>
        <taxon>Vertebrata</taxon>
        <taxon>Euteleostomi</taxon>
        <taxon>Actinopterygii</taxon>
        <taxon>Neopterygii</taxon>
        <taxon>Teleostei</taxon>
        <taxon>Neoteleostei</taxon>
        <taxon>Acanthomorphata</taxon>
        <taxon>Eupercaria</taxon>
        <taxon>Sciaenidae</taxon>
        <taxon>Larimichthys</taxon>
    </lineage>
</organism>
<evidence type="ECO:0000313" key="4">
    <source>
        <dbReference type="Proteomes" id="UP000424527"/>
    </source>
</evidence>
<evidence type="ECO:0000256" key="2">
    <source>
        <dbReference type="SAM" id="MobiDB-lite"/>
    </source>
</evidence>
<feature type="region of interest" description="Disordered" evidence="2">
    <location>
        <begin position="145"/>
        <end position="176"/>
    </location>
</feature>
<feature type="compositionally biased region" description="Basic and acidic residues" evidence="2">
    <location>
        <begin position="159"/>
        <end position="176"/>
    </location>
</feature>
<keyword evidence="1" id="KW-0175">Coiled coil</keyword>
<dbReference type="Proteomes" id="UP000424527">
    <property type="component" value="Unassembled WGS sequence"/>
</dbReference>
<reference evidence="3 4" key="1">
    <citation type="submission" date="2019-07" db="EMBL/GenBank/DDBJ databases">
        <title>Chromosome genome assembly for large yellow croaker.</title>
        <authorList>
            <person name="Xiao S."/>
        </authorList>
    </citation>
    <scope>NUCLEOTIDE SEQUENCE [LARGE SCALE GENOMIC DNA]</scope>
    <source>
        <strain evidence="3">JMULYC20181020</strain>
        <tissue evidence="3">Muscle</tissue>
    </source>
</reference>
<evidence type="ECO:0000313" key="3">
    <source>
        <dbReference type="EMBL" id="KAE8296866.1"/>
    </source>
</evidence>
<proteinExistence type="predicted"/>
<sequence length="222" mass="25323">MSRGPFRPQNPDPEMPPDDPVVRLVDQFREDEAVPGGGGREGVGRPPSPHPSRLLWQEAQGGQRGGRGACCQGATLVTTATQIEDGCENPGSILHWDHPSSPFDLQELQQLCELHQDAATLGDEEDYTNVNNQIDQAFVELLRSMWNEEDEDNEGTDTDEGRDKEKGLKEDHRADDLTAVEREIGEEKVNEEELEEIYEFAAMQKKREERRTAWMRRKKRRW</sequence>
<name>A0A6G0J050_LARCR</name>
<dbReference type="PANTHER" id="PTHR21541:SF3">
    <property type="entry name" value="STRUCTURE-SPECIFIC ENDONUCLEASE SUBUNIT SLX4"/>
    <property type="match status" value="1"/>
</dbReference>
<dbReference type="AlphaFoldDB" id="A0A6G0J050"/>
<dbReference type="PANTHER" id="PTHR21541">
    <property type="entry name" value="BTB POZ DOMAIN CONTAINING 12"/>
    <property type="match status" value="1"/>
</dbReference>
<keyword evidence="4" id="KW-1185">Reference proteome</keyword>
<comment type="caution">
    <text evidence="3">The sequence shown here is derived from an EMBL/GenBank/DDBJ whole genome shotgun (WGS) entry which is preliminary data.</text>
</comment>
<feature type="coiled-coil region" evidence="1">
    <location>
        <begin position="177"/>
        <end position="211"/>
    </location>
</feature>
<accession>A0A6G0J050</accession>
<dbReference type="EMBL" id="REGW02000005">
    <property type="protein sequence ID" value="KAE8296866.1"/>
    <property type="molecule type" value="Genomic_DNA"/>
</dbReference>
<dbReference type="GO" id="GO:0033557">
    <property type="term" value="C:Slx1-Slx4 complex"/>
    <property type="evidence" value="ECO:0007669"/>
    <property type="project" value="TreeGrafter"/>
</dbReference>